<evidence type="ECO:0000259" key="1">
    <source>
        <dbReference type="Pfam" id="PF16884"/>
    </source>
</evidence>
<dbReference type="EMBL" id="NRHA01000005">
    <property type="protein sequence ID" value="PCC55141.1"/>
    <property type="molecule type" value="Genomic_DNA"/>
</dbReference>
<dbReference type="AlphaFoldDB" id="A0A2A3ZUF9"/>
<sequence length="72" mass="7874">MVRTQLLSIDPIARNWLLLEPDKMYIPPAVGGVVVGVAVGRVVESRADGFASGDLVTDMWGWEECFAVVRTI</sequence>
<proteinExistence type="predicted"/>
<comment type="caution">
    <text evidence="2">The sequence shown here is derived from an EMBL/GenBank/DDBJ whole genome shotgun (WGS) entry which is preliminary data.</text>
</comment>
<protein>
    <recommendedName>
        <fullName evidence="1">Oxidoreductase N-terminal domain-containing protein</fullName>
    </recommendedName>
</protein>
<dbReference type="Gene3D" id="3.90.180.10">
    <property type="entry name" value="Medium-chain alcohol dehydrogenases, catalytic domain"/>
    <property type="match status" value="1"/>
</dbReference>
<dbReference type="Proteomes" id="UP000217881">
    <property type="component" value="Unassembled WGS sequence"/>
</dbReference>
<evidence type="ECO:0000313" key="2">
    <source>
        <dbReference type="EMBL" id="PCC55141.1"/>
    </source>
</evidence>
<name>A0A2A3ZUF9_BREAU</name>
<dbReference type="InterPro" id="IPR011032">
    <property type="entry name" value="GroES-like_sf"/>
</dbReference>
<feature type="domain" description="Oxidoreductase N-terminal" evidence="1">
    <location>
        <begin position="2"/>
        <end position="66"/>
    </location>
</feature>
<organism evidence="2 3">
    <name type="scientific">Brevibacterium aurantiacum</name>
    <dbReference type="NCBI Taxonomy" id="273384"/>
    <lineage>
        <taxon>Bacteria</taxon>
        <taxon>Bacillati</taxon>
        <taxon>Actinomycetota</taxon>
        <taxon>Actinomycetes</taxon>
        <taxon>Micrococcales</taxon>
        <taxon>Brevibacteriaceae</taxon>
        <taxon>Brevibacterium</taxon>
    </lineage>
</organism>
<dbReference type="SUPFAM" id="SSF50129">
    <property type="entry name" value="GroES-like"/>
    <property type="match status" value="1"/>
</dbReference>
<dbReference type="Pfam" id="PF16884">
    <property type="entry name" value="ADH_N_2"/>
    <property type="match status" value="1"/>
</dbReference>
<accession>A0A2A3ZUF9</accession>
<dbReference type="InterPro" id="IPR041694">
    <property type="entry name" value="ADH_N_2"/>
</dbReference>
<dbReference type="RefSeq" id="WP_096145720.1">
    <property type="nucleotide sequence ID" value="NZ_NRHA01000005.1"/>
</dbReference>
<reference evidence="2 3" key="1">
    <citation type="journal article" date="2017" name="Elife">
        <title>Extensive horizontal gene transfer in cheese-associated bacteria.</title>
        <authorList>
            <person name="Bonham K.S."/>
            <person name="Wolfe B.E."/>
            <person name="Dutton R.J."/>
        </authorList>
    </citation>
    <scope>NUCLEOTIDE SEQUENCE [LARGE SCALE GENOMIC DNA]</scope>
    <source>
        <strain evidence="2 3">738_8</strain>
    </source>
</reference>
<evidence type="ECO:0000313" key="3">
    <source>
        <dbReference type="Proteomes" id="UP000217881"/>
    </source>
</evidence>
<gene>
    <name evidence="2" type="ORF">CIK59_02860</name>
</gene>